<keyword evidence="1" id="KW-0812">Transmembrane</keyword>
<name>A0ABU5EP39_9FLAO</name>
<comment type="function">
    <text evidence="1">Catalyzes the cleavage of beta-carotene at its central double bond (15,15') to yield two molecules of all-trans-retinal.</text>
</comment>
<dbReference type="Pfam" id="PF15461">
    <property type="entry name" value="BCD"/>
    <property type="match status" value="1"/>
</dbReference>
<keyword evidence="1" id="KW-0408">Iron</keyword>
<reference evidence="2 3" key="1">
    <citation type="submission" date="2023-11" db="EMBL/GenBank/DDBJ databases">
        <title>Winogradskyella pelagius sp. nov., isolated from coastal sediment.</title>
        <authorList>
            <person name="Li F."/>
        </authorList>
    </citation>
    <scope>NUCLEOTIDE SEQUENCE [LARGE SCALE GENOMIC DNA]</scope>
    <source>
        <strain evidence="2 3">KCTC 23502</strain>
    </source>
</reference>
<proteinExistence type="inferred from homology"/>
<keyword evidence="3" id="KW-1185">Reference proteome</keyword>
<keyword evidence="1" id="KW-0223">Dioxygenase</keyword>
<feature type="transmembrane region" description="Helical" evidence="1">
    <location>
        <begin position="184"/>
        <end position="212"/>
    </location>
</feature>
<comment type="cofactor">
    <cofactor evidence="1">
        <name>Fe(2+)</name>
        <dbReference type="ChEBI" id="CHEBI:29033"/>
    </cofactor>
</comment>
<accession>A0ABU5EP39</accession>
<comment type="catalytic activity">
    <reaction evidence="1">
        <text>all-trans-beta-carotene + O2 = 2 all-trans-retinal</text>
        <dbReference type="Rhea" id="RHEA:32887"/>
        <dbReference type="ChEBI" id="CHEBI:15379"/>
        <dbReference type="ChEBI" id="CHEBI:17579"/>
        <dbReference type="ChEBI" id="CHEBI:17898"/>
        <dbReference type="EC" id="1.13.11.63"/>
    </reaction>
</comment>
<comment type="similarity">
    <text evidence="1">Belongs to the Brp/Blh beta-carotene diooxygenase family.</text>
</comment>
<sequence length="289" mass="33968">MKYPIFNLIITVFLLWLTIQIGRSSEEYLSYFFILTIGIMHGSNDISLINVLKTNKKRSYKFLLIYIAFVIFAILAFFLFPFFALLSFVFVSCYHFGEQHYHHLMKKRNTKSLLFFISYGSLIFGLLFYFNYDATSAIIYELTNVTLSEQQFLYFLIIGGGATILTTLLNRTNFTSEFNYFQELFLIVLFTLLFQLASLLWAFAIYFVVWHSLPSLMDQIKMLYGDSSKINFINYIKSSFIYWLVSILGLVMLYLSTKYFDINFITIFFAFLAAITVPHVIVMYFLNKN</sequence>
<comment type="subcellular location">
    <subcellularLocation>
        <location evidence="1">Cell membrane</location>
        <topology evidence="1">Multi-pass membrane protein</topology>
    </subcellularLocation>
</comment>
<feature type="transmembrane region" description="Helical" evidence="1">
    <location>
        <begin position="112"/>
        <end position="132"/>
    </location>
</feature>
<feature type="transmembrane region" description="Helical" evidence="1">
    <location>
        <begin position="232"/>
        <end position="255"/>
    </location>
</feature>
<keyword evidence="1" id="KW-1133">Transmembrane helix</keyword>
<organism evidence="2 3">
    <name type="scientific">Winogradskyella aquimaris</name>
    <dbReference type="NCBI Taxonomy" id="864074"/>
    <lineage>
        <taxon>Bacteria</taxon>
        <taxon>Pseudomonadati</taxon>
        <taxon>Bacteroidota</taxon>
        <taxon>Flavobacteriia</taxon>
        <taxon>Flavobacteriales</taxon>
        <taxon>Flavobacteriaceae</taxon>
        <taxon>Winogradskyella</taxon>
    </lineage>
</organism>
<dbReference type="EC" id="1.13.11.63" evidence="1"/>
<evidence type="ECO:0000256" key="1">
    <source>
        <dbReference type="HAMAP-Rule" id="MF_02093"/>
    </source>
</evidence>
<dbReference type="Proteomes" id="UP001285855">
    <property type="component" value="Unassembled WGS sequence"/>
</dbReference>
<protein>
    <recommendedName>
        <fullName evidence="1">Probable beta-carotene 15,15'-dioxygenase</fullName>
        <ecNumber evidence="1">1.13.11.63</ecNumber>
    </recommendedName>
</protein>
<evidence type="ECO:0000313" key="2">
    <source>
        <dbReference type="EMBL" id="MDY2588008.1"/>
    </source>
</evidence>
<feature type="transmembrane region" description="Helical" evidence="1">
    <location>
        <begin position="152"/>
        <end position="172"/>
    </location>
</feature>
<feature type="transmembrane region" description="Helical" evidence="1">
    <location>
        <begin position="262"/>
        <end position="286"/>
    </location>
</feature>
<dbReference type="EMBL" id="JAXDAE010000012">
    <property type="protein sequence ID" value="MDY2588008.1"/>
    <property type="molecule type" value="Genomic_DNA"/>
</dbReference>
<evidence type="ECO:0000313" key="3">
    <source>
        <dbReference type="Proteomes" id="UP001285855"/>
    </source>
</evidence>
<dbReference type="InterPro" id="IPR022270">
    <property type="entry name" value="Blh_diox"/>
</dbReference>
<dbReference type="HAMAP" id="MF_02093">
    <property type="entry name" value="Beta_carotene_diox"/>
    <property type="match status" value="1"/>
</dbReference>
<keyword evidence="1" id="KW-0472">Membrane</keyword>
<keyword evidence="1" id="KW-0560">Oxidoreductase</keyword>
<keyword evidence="1" id="KW-0479">Metal-binding</keyword>
<dbReference type="RefSeq" id="WP_320556361.1">
    <property type="nucleotide sequence ID" value="NZ_JAXDAE010000012.1"/>
</dbReference>
<feature type="transmembrane region" description="Helical" evidence="1">
    <location>
        <begin position="63"/>
        <end position="91"/>
    </location>
</feature>
<gene>
    <name evidence="2" type="ORF">SNF14_11720</name>
</gene>
<keyword evidence="1" id="KW-1003">Cell membrane</keyword>
<comment type="caution">
    <text evidence="2">The sequence shown here is derived from an EMBL/GenBank/DDBJ whole genome shotgun (WGS) entry which is preliminary data.</text>
</comment>
<comment type="caution">
    <text evidence="1">Lacks conserved residue(s) required for the propagation of feature annotation.</text>
</comment>
<dbReference type="NCBIfam" id="TIGR03753">
    <property type="entry name" value="blh_monoox"/>
    <property type="match status" value="1"/>
</dbReference>